<evidence type="ECO:0000313" key="8">
    <source>
        <dbReference type="Proteomes" id="UP000504638"/>
    </source>
</evidence>
<feature type="domain" description="FAD-binding PCMH-type" evidence="6">
    <location>
        <begin position="78"/>
        <end position="250"/>
    </location>
</feature>
<dbReference type="GeneID" id="54421467"/>
<accession>A0A6G1GFL7</accession>
<keyword evidence="5" id="KW-0732">Signal</keyword>
<evidence type="ECO:0000256" key="3">
    <source>
        <dbReference type="ARBA" id="ARBA00022827"/>
    </source>
</evidence>
<dbReference type="Gene3D" id="3.30.43.10">
    <property type="entry name" value="Uridine Diphospho-n-acetylenolpyruvylglucosamine Reductase, domain 2"/>
    <property type="match status" value="1"/>
</dbReference>
<feature type="chain" id="PRO_5044632077" evidence="5">
    <location>
        <begin position="20"/>
        <end position="535"/>
    </location>
</feature>
<keyword evidence="2" id="KW-0285">Flavoprotein</keyword>
<dbReference type="PANTHER" id="PTHR42973:SF34">
    <property type="entry name" value="FAD BINDING DOMAIN PROTEIN (AFU_ORTHOLOGUE AFUA_3G02770)"/>
    <property type="match status" value="1"/>
</dbReference>
<dbReference type="InterPro" id="IPR016166">
    <property type="entry name" value="FAD-bd_PCMH"/>
</dbReference>
<reference evidence="9" key="2">
    <citation type="submission" date="2020-04" db="EMBL/GenBank/DDBJ databases">
        <authorList>
            <consortium name="NCBI Genome Project"/>
        </authorList>
    </citation>
    <scope>NUCLEOTIDE SEQUENCE</scope>
    <source>
        <strain evidence="9">CBS 781.70</strain>
    </source>
</reference>
<evidence type="ECO:0000256" key="1">
    <source>
        <dbReference type="ARBA" id="ARBA00005466"/>
    </source>
</evidence>
<dbReference type="GO" id="GO:0016491">
    <property type="term" value="F:oxidoreductase activity"/>
    <property type="evidence" value="ECO:0007669"/>
    <property type="project" value="UniProtKB-KW"/>
</dbReference>
<evidence type="ECO:0000313" key="9">
    <source>
        <dbReference type="RefSeq" id="XP_033538508.1"/>
    </source>
</evidence>
<dbReference type="InterPro" id="IPR006094">
    <property type="entry name" value="Oxid_FAD_bind_N"/>
</dbReference>
<evidence type="ECO:0000259" key="6">
    <source>
        <dbReference type="PROSITE" id="PS51387"/>
    </source>
</evidence>
<dbReference type="Gene3D" id="3.40.462.20">
    <property type="match status" value="1"/>
</dbReference>
<keyword evidence="8" id="KW-1185">Reference proteome</keyword>
<dbReference type="Gene3D" id="3.30.465.10">
    <property type="match status" value="1"/>
</dbReference>
<organism evidence="7">
    <name type="scientific">Eremomyces bilateralis CBS 781.70</name>
    <dbReference type="NCBI Taxonomy" id="1392243"/>
    <lineage>
        <taxon>Eukaryota</taxon>
        <taxon>Fungi</taxon>
        <taxon>Dikarya</taxon>
        <taxon>Ascomycota</taxon>
        <taxon>Pezizomycotina</taxon>
        <taxon>Dothideomycetes</taxon>
        <taxon>Dothideomycetes incertae sedis</taxon>
        <taxon>Eremomycetales</taxon>
        <taxon>Eremomycetaceae</taxon>
        <taxon>Eremomyces</taxon>
    </lineage>
</organism>
<dbReference type="PROSITE" id="PS51387">
    <property type="entry name" value="FAD_PCMH"/>
    <property type="match status" value="1"/>
</dbReference>
<dbReference type="Pfam" id="PF01565">
    <property type="entry name" value="FAD_binding_4"/>
    <property type="match status" value="1"/>
</dbReference>
<dbReference type="Proteomes" id="UP000504638">
    <property type="component" value="Unplaced"/>
</dbReference>
<proteinExistence type="inferred from homology"/>
<dbReference type="PANTHER" id="PTHR42973">
    <property type="entry name" value="BINDING OXIDOREDUCTASE, PUTATIVE (AFU_ORTHOLOGUE AFUA_1G17690)-RELATED"/>
    <property type="match status" value="1"/>
</dbReference>
<feature type="signal peptide" evidence="5">
    <location>
        <begin position="1"/>
        <end position="19"/>
    </location>
</feature>
<keyword evidence="4" id="KW-0560">Oxidoreductase</keyword>
<dbReference type="OrthoDB" id="2151789at2759"/>
<dbReference type="GO" id="GO:0071949">
    <property type="term" value="F:FAD binding"/>
    <property type="evidence" value="ECO:0007669"/>
    <property type="project" value="InterPro"/>
</dbReference>
<evidence type="ECO:0000256" key="2">
    <source>
        <dbReference type="ARBA" id="ARBA00022630"/>
    </source>
</evidence>
<keyword evidence="3" id="KW-0274">FAD</keyword>
<dbReference type="AlphaFoldDB" id="A0A6G1GFL7"/>
<comment type="similarity">
    <text evidence="1">Belongs to the oxygen-dependent FAD-linked oxidoreductase family.</text>
</comment>
<dbReference type="InterPro" id="IPR016167">
    <property type="entry name" value="FAD-bd_PCMH_sub1"/>
</dbReference>
<evidence type="ECO:0000256" key="4">
    <source>
        <dbReference type="ARBA" id="ARBA00023002"/>
    </source>
</evidence>
<reference evidence="9" key="3">
    <citation type="submission" date="2025-04" db="UniProtKB">
        <authorList>
            <consortium name="RefSeq"/>
        </authorList>
    </citation>
    <scope>IDENTIFICATION</scope>
    <source>
        <strain evidence="9">CBS 781.70</strain>
    </source>
</reference>
<evidence type="ECO:0000313" key="7">
    <source>
        <dbReference type="EMBL" id="KAF1816877.1"/>
    </source>
</evidence>
<protein>
    <submittedName>
        <fullName evidence="7 9">FAD-binding domain-containing protein</fullName>
    </submittedName>
</protein>
<sequence>MVKVQPLLVWCALAIGSSAEIQSVSTPPEAVESEAQKVLQQDGAAPCAHACSSLTLDLPQKVFLGHDGGFAMWDAKQHELVPACRVVPTSAEDIVAIIEAAKSNQCHFAIKSGGHSRMAGASNAEGGITIDLEKLTSIELAKDQKSVTIGAGARWGEIYTTLEKESLTVIGGRVADVGIGGLVLGGGISFFSGVHGLACDNVISYEIVLPTGKIVKVSENENSDLFWALRGGGSSNFGVVTSFVLETKELLNPNGLWYSNRMHTPDKLPDLTAARHQWMEGLGEDQRVGGYDVYAYSGMHGMSLMASQHIHLDHADPTTSPPLFNAYDPIEALQEVDITRVMPMSNITKEVSDMSPYNMRYSYSTFTRKPDMALDEKIMGYLDEVAEEIKHIPGVVATFIMQALSKDALSHTKRRGGNSLGLRESDGPLAINSISWMWASAEFDELMQSQVQSFVRKSEQAAKDAGLWHPFKYINYAEKWQEADVLAGFGETNLKKLRGIQRKYDPEGVFTKGGLCGGYFMFNEKLGRQEVRDEL</sequence>
<dbReference type="InterPro" id="IPR016169">
    <property type="entry name" value="FAD-bd_PCMH_sub2"/>
</dbReference>
<gene>
    <name evidence="7 9" type="ORF">P152DRAFT_469394</name>
</gene>
<dbReference type="EMBL" id="ML975149">
    <property type="protein sequence ID" value="KAF1816877.1"/>
    <property type="molecule type" value="Genomic_DNA"/>
</dbReference>
<dbReference type="InterPro" id="IPR050416">
    <property type="entry name" value="FAD-linked_Oxidoreductase"/>
</dbReference>
<reference evidence="7 9" key="1">
    <citation type="submission" date="2020-01" db="EMBL/GenBank/DDBJ databases">
        <authorList>
            <consortium name="DOE Joint Genome Institute"/>
            <person name="Haridas S."/>
            <person name="Albert R."/>
            <person name="Binder M."/>
            <person name="Bloem J."/>
            <person name="Labutti K."/>
            <person name="Salamov A."/>
            <person name="Andreopoulos B."/>
            <person name="Baker S.E."/>
            <person name="Barry K."/>
            <person name="Bills G."/>
            <person name="Bluhm B.H."/>
            <person name="Cannon C."/>
            <person name="Castanera R."/>
            <person name="Culley D.E."/>
            <person name="Daum C."/>
            <person name="Ezra D."/>
            <person name="Gonzalez J.B."/>
            <person name="Henrissat B."/>
            <person name="Kuo A."/>
            <person name="Liang C."/>
            <person name="Lipzen A."/>
            <person name="Lutzoni F."/>
            <person name="Magnuson J."/>
            <person name="Mondo S."/>
            <person name="Nolan M."/>
            <person name="Ohm R."/>
            <person name="Pangilinan J."/>
            <person name="Park H.-J."/>
            <person name="Ramirez L."/>
            <person name="Alfaro M."/>
            <person name="Sun H."/>
            <person name="Tritt A."/>
            <person name="Yoshinaga Y."/>
            <person name="Zwiers L.-H."/>
            <person name="Turgeon B.G."/>
            <person name="Goodwin S.B."/>
            <person name="Spatafora J.W."/>
            <person name="Crous P.W."/>
            <person name="Grigoriev I.V."/>
        </authorList>
    </citation>
    <scope>NUCLEOTIDE SEQUENCE</scope>
    <source>
        <strain evidence="7 9">CBS 781.70</strain>
    </source>
</reference>
<dbReference type="SUPFAM" id="SSF56176">
    <property type="entry name" value="FAD-binding/transporter-associated domain-like"/>
    <property type="match status" value="1"/>
</dbReference>
<name>A0A6G1GFL7_9PEZI</name>
<dbReference type="RefSeq" id="XP_033538508.1">
    <property type="nucleotide sequence ID" value="XM_033680897.1"/>
</dbReference>
<evidence type="ECO:0000256" key="5">
    <source>
        <dbReference type="SAM" id="SignalP"/>
    </source>
</evidence>
<dbReference type="InterPro" id="IPR036318">
    <property type="entry name" value="FAD-bd_PCMH-like_sf"/>
</dbReference>